<feature type="region of interest" description="Disordered" evidence="3">
    <location>
        <begin position="702"/>
        <end position="745"/>
    </location>
</feature>
<dbReference type="SMART" id="SM00093">
    <property type="entry name" value="SERPIN"/>
    <property type="match status" value="1"/>
</dbReference>
<reference evidence="5" key="1">
    <citation type="submission" date="2021-06" db="EMBL/GenBank/DDBJ databases">
        <authorList>
            <person name="Hodson N. C."/>
            <person name="Mongue J. A."/>
            <person name="Jaron S. K."/>
        </authorList>
    </citation>
    <scope>NUCLEOTIDE SEQUENCE</scope>
</reference>
<proteinExistence type="inferred from homology"/>
<accession>A0A8J2LS80</accession>
<dbReference type="InterPro" id="IPR023796">
    <property type="entry name" value="Serpin_dom"/>
</dbReference>
<keyword evidence="6" id="KW-1185">Reference proteome</keyword>
<comment type="similarity">
    <text evidence="1 2">Belongs to the serpin family.</text>
</comment>
<comment type="caution">
    <text evidence="5">The sequence shown here is derived from an EMBL/GenBank/DDBJ whole genome shotgun (WGS) entry which is preliminary data.</text>
</comment>
<dbReference type="InterPro" id="IPR023795">
    <property type="entry name" value="Serpin_CS"/>
</dbReference>
<protein>
    <recommendedName>
        <fullName evidence="4">Serpin domain-containing protein</fullName>
    </recommendedName>
</protein>
<evidence type="ECO:0000256" key="2">
    <source>
        <dbReference type="RuleBase" id="RU000411"/>
    </source>
</evidence>
<dbReference type="OrthoDB" id="7448349at2759"/>
<dbReference type="PANTHER" id="PTHR11461">
    <property type="entry name" value="SERINE PROTEASE INHIBITOR, SERPIN"/>
    <property type="match status" value="1"/>
</dbReference>
<organism evidence="5 6">
    <name type="scientific">Allacma fusca</name>
    <dbReference type="NCBI Taxonomy" id="39272"/>
    <lineage>
        <taxon>Eukaryota</taxon>
        <taxon>Metazoa</taxon>
        <taxon>Ecdysozoa</taxon>
        <taxon>Arthropoda</taxon>
        <taxon>Hexapoda</taxon>
        <taxon>Collembola</taxon>
        <taxon>Symphypleona</taxon>
        <taxon>Sminthuridae</taxon>
        <taxon>Allacma</taxon>
    </lineage>
</organism>
<dbReference type="PANTHER" id="PTHR11461:SF211">
    <property type="entry name" value="GH10112P-RELATED"/>
    <property type="match status" value="1"/>
</dbReference>
<gene>
    <name evidence="5" type="ORF">AFUS01_LOCUS47007</name>
</gene>
<dbReference type="AlphaFoldDB" id="A0A8J2LS80"/>
<dbReference type="Proteomes" id="UP000708208">
    <property type="component" value="Unassembled WGS sequence"/>
</dbReference>
<evidence type="ECO:0000256" key="3">
    <source>
        <dbReference type="SAM" id="MobiDB-lite"/>
    </source>
</evidence>
<dbReference type="EMBL" id="CAJVCH010571616">
    <property type="protein sequence ID" value="CAG7837984.1"/>
    <property type="molecule type" value="Genomic_DNA"/>
</dbReference>
<feature type="domain" description="Serpin" evidence="4">
    <location>
        <begin position="424"/>
        <end position="774"/>
    </location>
</feature>
<dbReference type="PROSITE" id="PS00284">
    <property type="entry name" value="SERPIN"/>
    <property type="match status" value="1"/>
</dbReference>
<dbReference type="Pfam" id="PF00079">
    <property type="entry name" value="Serpin"/>
    <property type="match status" value="2"/>
</dbReference>
<evidence type="ECO:0000313" key="5">
    <source>
        <dbReference type="EMBL" id="CAG7837984.1"/>
    </source>
</evidence>
<dbReference type="GO" id="GO:0004867">
    <property type="term" value="F:serine-type endopeptidase inhibitor activity"/>
    <property type="evidence" value="ECO:0007669"/>
    <property type="project" value="InterPro"/>
</dbReference>
<evidence type="ECO:0000259" key="4">
    <source>
        <dbReference type="SMART" id="SM00093"/>
    </source>
</evidence>
<feature type="compositionally biased region" description="Polar residues" evidence="3">
    <location>
        <begin position="704"/>
        <end position="722"/>
    </location>
</feature>
<evidence type="ECO:0000256" key="1">
    <source>
        <dbReference type="ARBA" id="ARBA00009500"/>
    </source>
</evidence>
<dbReference type="GO" id="GO:0005615">
    <property type="term" value="C:extracellular space"/>
    <property type="evidence" value="ECO:0007669"/>
    <property type="project" value="InterPro"/>
</dbReference>
<dbReference type="InterPro" id="IPR000215">
    <property type="entry name" value="Serpin_fam"/>
</dbReference>
<sequence>MNDWVSDMIDSHLQPRTVGLAFLFCRGKMKKIILFCVLVLTILSDCQARLRSEEAKRTKPDTQFIDKVHELGYELAKETVIHDHQVVWSPFSVVNILPLINGDESLKDSFNSSLERLASIDGLYLDRVSVALTNRSGVNGPDYNTKVLPLPSDPQILNQVIQDSFRNEAVSFRHDLPQRNQIEAEGPAPAAPPGVLDNATDIYLTSLLVAADWETPFHYGNSRLARFYINSTHAIKTKYMANVGYYKYAELDELNATVVALPLKQAPTAHFIIVIPDSRDGLEDLSNALGQRNVSDLLGELDPKRIVLRLPVISIDNQLIFNKGDRKIIQRGHIQLNHQGFHNPADRLAPQRIKFKQLKRRDGINVRVEHPFIFMIYEKFSGILAYGEVMIPAEGPPKPQLKYQQDYLSQNGKIMSESIDKLGDELYTTLRKRNSDSFAFSPFSLTNLVGSVLPGATEETKMGILSKLNFPLMWQDALVELNREGKINGSFSRISVVVNGEPNESFRKEVEKFGTTVINRQGRDYTSNYTVKSILGASDYQINPQFNKDFKKINGLFYRNERDVDNVTYIEFLATEFKYLFVPFWDAKIMSIPINDGRNQSLLLVVPGERSGLNLIEDGIIDYPVSKLLCQGHVKAATVRLRIPLLNLEHINEFSEDFSELGMPQFRDGDFSGIIANGKLDQVVQRTFFSLEQSVVNEVAVPGKNSTAEASEPPTSEVPSSKRTTRRYRGPGNPNRNGPRRNRTAKLVKVDRPFVFYVQDSRIGTVLVGRYTGLTGRPALGK</sequence>
<evidence type="ECO:0000313" key="6">
    <source>
        <dbReference type="Proteomes" id="UP000708208"/>
    </source>
</evidence>
<name>A0A8J2LS80_9HEXA</name>